<keyword evidence="2" id="KW-0472">Membrane</keyword>
<evidence type="ECO:0000313" key="6">
    <source>
        <dbReference type="Proteomes" id="UP000036851"/>
    </source>
</evidence>
<feature type="signal peptide" evidence="3">
    <location>
        <begin position="1"/>
        <end position="22"/>
    </location>
</feature>
<evidence type="ECO:0000256" key="3">
    <source>
        <dbReference type="SAM" id="SignalP"/>
    </source>
</evidence>
<dbReference type="Proteomes" id="UP000036851">
    <property type="component" value="Unassembled WGS sequence"/>
</dbReference>
<dbReference type="EMBL" id="JRXF01000031">
    <property type="protein sequence ID" value="KOC90232.1"/>
    <property type="molecule type" value="Genomic_DNA"/>
</dbReference>
<reference evidence="6 7" key="1">
    <citation type="journal article" date="2015" name="Int. J. Syst. Evol. Microbiol.">
        <title>Erwinia iniecta sp. nov., isolated from Russian wheat aphids (Diuraphis noxia).</title>
        <authorList>
            <person name="Campillo T."/>
            <person name="Luna E."/>
            <person name="Portier P."/>
            <person name="Fischer-Le Saux M."/>
            <person name="Lapitan N."/>
            <person name="Tisserat N.A."/>
            <person name="Leach J.E."/>
        </authorList>
    </citation>
    <scope>NUCLEOTIDE SEQUENCE [LARGE SCALE GENOMIC DNA]</scope>
    <source>
        <strain evidence="4 7">B120</strain>
        <strain evidence="5 6">B149</strain>
    </source>
</reference>
<dbReference type="PATRIC" id="fig|1560201.3.peg.3948"/>
<sequence length="78" mass="7359">MKKLLCATAAIMYLAAASAAFAAPGDAAGDNADTMSSGTSTAVGLGAVGALLGVALIASDGDSSNTGTTTTTTTSTTR</sequence>
<protein>
    <submittedName>
        <fullName evidence="5">Membrane protein</fullName>
    </submittedName>
</protein>
<feature type="chain" id="PRO_5010427063" evidence="3">
    <location>
        <begin position="23"/>
        <end position="78"/>
    </location>
</feature>
<evidence type="ECO:0000313" key="7">
    <source>
        <dbReference type="Proteomes" id="UP000037088"/>
    </source>
</evidence>
<evidence type="ECO:0000313" key="5">
    <source>
        <dbReference type="EMBL" id="KOC90232.1"/>
    </source>
</evidence>
<dbReference type="EMBL" id="JRXE01000031">
    <property type="protein sequence ID" value="KOC87864.1"/>
    <property type="molecule type" value="Genomic_DNA"/>
</dbReference>
<feature type="region of interest" description="Disordered" evidence="1">
    <location>
        <begin position="59"/>
        <end position="78"/>
    </location>
</feature>
<dbReference type="Proteomes" id="UP000037088">
    <property type="component" value="Unassembled WGS sequence"/>
</dbReference>
<keyword evidence="7" id="KW-1185">Reference proteome</keyword>
<keyword evidence="2" id="KW-1133">Transmembrane helix</keyword>
<evidence type="ECO:0000256" key="1">
    <source>
        <dbReference type="SAM" id="MobiDB-lite"/>
    </source>
</evidence>
<dbReference type="AlphaFoldDB" id="A0A0L7T4C3"/>
<gene>
    <name evidence="4" type="ORF">NG42_18635</name>
    <name evidence="5" type="ORF">NG43_17430</name>
</gene>
<dbReference type="InterPro" id="IPR025858">
    <property type="entry name" value="YjbE"/>
</dbReference>
<accession>A0A0L7T4C3</accession>
<evidence type="ECO:0000256" key="2">
    <source>
        <dbReference type="SAM" id="Phobius"/>
    </source>
</evidence>
<evidence type="ECO:0000313" key="4">
    <source>
        <dbReference type="EMBL" id="KOC87864.1"/>
    </source>
</evidence>
<dbReference type="STRING" id="1560201.NG42_18635"/>
<dbReference type="RefSeq" id="WP_052902074.1">
    <property type="nucleotide sequence ID" value="NZ_JRXE01000031.1"/>
</dbReference>
<name>A0A0L7T4C3_9GAMM</name>
<dbReference type="Pfam" id="PF11106">
    <property type="entry name" value="YjbE"/>
    <property type="match status" value="1"/>
</dbReference>
<keyword evidence="2" id="KW-0812">Transmembrane</keyword>
<organism evidence="5 6">
    <name type="scientific">Winslowiella iniecta</name>
    <dbReference type="NCBI Taxonomy" id="1560201"/>
    <lineage>
        <taxon>Bacteria</taxon>
        <taxon>Pseudomonadati</taxon>
        <taxon>Pseudomonadota</taxon>
        <taxon>Gammaproteobacteria</taxon>
        <taxon>Enterobacterales</taxon>
        <taxon>Erwiniaceae</taxon>
        <taxon>Winslowiella</taxon>
    </lineage>
</organism>
<keyword evidence="3" id="KW-0732">Signal</keyword>
<comment type="caution">
    <text evidence="5">The sequence shown here is derived from an EMBL/GenBank/DDBJ whole genome shotgun (WGS) entry which is preliminary data.</text>
</comment>
<feature type="transmembrane region" description="Helical" evidence="2">
    <location>
        <begin position="38"/>
        <end position="58"/>
    </location>
</feature>
<proteinExistence type="predicted"/>